<proteinExistence type="predicted"/>
<reference evidence="1" key="2">
    <citation type="submission" date="2020-08" db="EMBL/GenBank/DDBJ databases">
        <authorList>
            <person name="Chen M."/>
            <person name="Teng W."/>
            <person name="Zhao L."/>
            <person name="Hu C."/>
            <person name="Zhou Y."/>
            <person name="Han B."/>
            <person name="Song L."/>
            <person name="Shu W."/>
        </authorList>
    </citation>
    <scope>NUCLEOTIDE SEQUENCE</scope>
    <source>
        <strain evidence="1">FACHB-1375</strain>
    </source>
</reference>
<comment type="caution">
    <text evidence="1">The sequence shown here is derived from an EMBL/GenBank/DDBJ whole genome shotgun (WGS) entry which is preliminary data.</text>
</comment>
<sequence length="67" mass="7441">MSALLRLIFIKLSLLLTLAWLAGDRTSSTIVESGIKYTIASAIENSYEAIARSSVRGFTQLLKMCFR</sequence>
<name>A0A926VC98_9CYAN</name>
<dbReference type="RefSeq" id="WP_190463950.1">
    <property type="nucleotide sequence ID" value="NZ_JACJPW010000017.1"/>
</dbReference>
<dbReference type="Proteomes" id="UP000641646">
    <property type="component" value="Unassembled WGS sequence"/>
</dbReference>
<reference evidence="1" key="1">
    <citation type="journal article" date="2015" name="ISME J.">
        <title>Draft Genome Sequence of Streptomyces incarnatus NRRL8089, which Produces the Nucleoside Antibiotic Sinefungin.</title>
        <authorList>
            <person name="Oshima K."/>
            <person name="Hattori M."/>
            <person name="Shimizu H."/>
            <person name="Fukuda K."/>
            <person name="Nemoto M."/>
            <person name="Inagaki K."/>
            <person name="Tamura T."/>
        </authorList>
    </citation>
    <scope>NUCLEOTIDE SEQUENCE</scope>
    <source>
        <strain evidence="1">FACHB-1375</strain>
    </source>
</reference>
<keyword evidence="2" id="KW-1185">Reference proteome</keyword>
<organism evidence="1 2">
    <name type="scientific">Aerosakkonema funiforme FACHB-1375</name>
    <dbReference type="NCBI Taxonomy" id="2949571"/>
    <lineage>
        <taxon>Bacteria</taxon>
        <taxon>Bacillati</taxon>
        <taxon>Cyanobacteriota</taxon>
        <taxon>Cyanophyceae</taxon>
        <taxon>Oscillatoriophycideae</taxon>
        <taxon>Aerosakkonematales</taxon>
        <taxon>Aerosakkonemataceae</taxon>
        <taxon>Aerosakkonema</taxon>
    </lineage>
</organism>
<dbReference type="AlphaFoldDB" id="A0A926VC98"/>
<protein>
    <submittedName>
        <fullName evidence="1">Uncharacterized protein</fullName>
    </submittedName>
</protein>
<gene>
    <name evidence="1" type="ORF">H6G03_08740</name>
</gene>
<evidence type="ECO:0000313" key="2">
    <source>
        <dbReference type="Proteomes" id="UP000641646"/>
    </source>
</evidence>
<dbReference type="EMBL" id="JACJPW010000017">
    <property type="protein sequence ID" value="MBD2181187.1"/>
    <property type="molecule type" value="Genomic_DNA"/>
</dbReference>
<evidence type="ECO:0000313" key="1">
    <source>
        <dbReference type="EMBL" id="MBD2181187.1"/>
    </source>
</evidence>
<accession>A0A926VC98</accession>